<dbReference type="InterPro" id="IPR001278">
    <property type="entry name" value="Arg-tRNA-ligase"/>
</dbReference>
<dbReference type="PANTHER" id="PTHR11956">
    <property type="entry name" value="ARGINYL-TRNA SYNTHETASE"/>
    <property type="match status" value="1"/>
</dbReference>
<dbReference type="Proteomes" id="UP000015102">
    <property type="component" value="Unassembled WGS sequence"/>
</dbReference>
<evidence type="ECO:0000256" key="7">
    <source>
        <dbReference type="ARBA" id="ARBA00023146"/>
    </source>
</evidence>
<name>T1H072_MEGSC</name>
<evidence type="ECO:0000256" key="9">
    <source>
        <dbReference type="RuleBase" id="RU363038"/>
    </source>
</evidence>
<dbReference type="GO" id="GO:0006420">
    <property type="term" value="P:arginyl-tRNA aminoacylation"/>
    <property type="evidence" value="ECO:0007669"/>
    <property type="project" value="InterPro"/>
</dbReference>
<evidence type="ECO:0000313" key="11">
    <source>
        <dbReference type="EnsemblMetazoa" id="MESCA009543-PA"/>
    </source>
</evidence>
<feature type="domain" description="DALR anticodon binding" evidence="10">
    <location>
        <begin position="146"/>
        <end position="273"/>
    </location>
</feature>
<dbReference type="EC" id="6.1.1.19" evidence="2"/>
<dbReference type="Gene3D" id="1.10.730.10">
    <property type="entry name" value="Isoleucyl-tRNA Synthetase, Domain 1"/>
    <property type="match status" value="1"/>
</dbReference>
<dbReference type="PANTHER" id="PTHR11956:SF5">
    <property type="entry name" value="ARGININE--TRNA LIGASE, CYTOPLASMIC"/>
    <property type="match status" value="1"/>
</dbReference>
<dbReference type="OMA" id="EDHATWI"/>
<dbReference type="Gene3D" id="3.40.50.620">
    <property type="entry name" value="HUPs"/>
    <property type="match status" value="1"/>
</dbReference>
<evidence type="ECO:0000256" key="6">
    <source>
        <dbReference type="ARBA" id="ARBA00022917"/>
    </source>
</evidence>
<protein>
    <recommendedName>
        <fullName evidence="2">arginine--tRNA ligase</fullName>
        <ecNumber evidence="2">6.1.1.19</ecNumber>
    </recommendedName>
</protein>
<reference evidence="12" key="1">
    <citation type="submission" date="2013-02" db="EMBL/GenBank/DDBJ databases">
        <authorList>
            <person name="Hughes D."/>
        </authorList>
    </citation>
    <scope>NUCLEOTIDE SEQUENCE</scope>
    <source>
        <strain>Durham</strain>
        <strain evidence="12">NC isolate 2 -- Noor lab</strain>
    </source>
</reference>
<evidence type="ECO:0000256" key="8">
    <source>
        <dbReference type="ARBA" id="ARBA00049339"/>
    </source>
</evidence>
<evidence type="ECO:0000256" key="5">
    <source>
        <dbReference type="ARBA" id="ARBA00022840"/>
    </source>
</evidence>
<comment type="catalytic activity">
    <reaction evidence="8">
        <text>tRNA(Arg) + L-arginine + ATP = L-arginyl-tRNA(Arg) + AMP + diphosphate</text>
        <dbReference type="Rhea" id="RHEA:20301"/>
        <dbReference type="Rhea" id="RHEA-COMP:9658"/>
        <dbReference type="Rhea" id="RHEA-COMP:9673"/>
        <dbReference type="ChEBI" id="CHEBI:30616"/>
        <dbReference type="ChEBI" id="CHEBI:32682"/>
        <dbReference type="ChEBI" id="CHEBI:33019"/>
        <dbReference type="ChEBI" id="CHEBI:78442"/>
        <dbReference type="ChEBI" id="CHEBI:78513"/>
        <dbReference type="ChEBI" id="CHEBI:456215"/>
        <dbReference type="EC" id="6.1.1.19"/>
    </reaction>
</comment>
<dbReference type="EnsemblMetazoa" id="MESCA009543-RA">
    <property type="protein sequence ID" value="MESCA009543-PA"/>
    <property type="gene ID" value="MESCA009543"/>
</dbReference>
<evidence type="ECO:0000259" key="10">
    <source>
        <dbReference type="SMART" id="SM00836"/>
    </source>
</evidence>
<accession>T1H072</accession>
<dbReference type="PROSITE" id="PS51257">
    <property type="entry name" value="PROKAR_LIPOPROTEIN"/>
    <property type="match status" value="1"/>
</dbReference>
<dbReference type="Pfam" id="PF00750">
    <property type="entry name" value="tRNA-synt_1d"/>
    <property type="match status" value="1"/>
</dbReference>
<comment type="similarity">
    <text evidence="1 9">Belongs to the class-I aminoacyl-tRNA synthetase family.</text>
</comment>
<keyword evidence="5 9" id="KW-0067">ATP-binding</keyword>
<dbReference type="SUPFAM" id="SSF47323">
    <property type="entry name" value="Anticodon-binding domain of a subclass of class I aminoacyl-tRNA synthetases"/>
    <property type="match status" value="1"/>
</dbReference>
<sequence>MAAIKYRLHEEKASQIIYITDGGQATHFQLIFACAERTGILNPQCQTVRHVPFGVVLGEDGKKFKTRSGETVKLLDLLNEGLNRSMQKLVEKGRDKVLTKEELEKAQNSVAYGCIKYADLSHNRINEYMFSFDKMLDDKGNTAVYLLYTYARIKSIARNCGVDVSKSKIEAIFKLEKIPVEHEKEFKLTKALLKFPDVILKVSSELFLHFLCEYCYEVCVTFTEFYDNCYCIEKNNEGKIIKVNNGRILLCEATALILEQCFYILGLNPLQKI</sequence>
<dbReference type="InterPro" id="IPR014729">
    <property type="entry name" value="Rossmann-like_a/b/a_fold"/>
</dbReference>
<dbReference type="EMBL" id="CAQQ02194230">
    <property type="status" value="NOT_ANNOTATED_CDS"/>
    <property type="molecule type" value="Genomic_DNA"/>
</dbReference>
<dbReference type="AlphaFoldDB" id="T1H072"/>
<evidence type="ECO:0000256" key="1">
    <source>
        <dbReference type="ARBA" id="ARBA00005594"/>
    </source>
</evidence>
<dbReference type="SMART" id="SM00836">
    <property type="entry name" value="DALR_1"/>
    <property type="match status" value="1"/>
</dbReference>
<dbReference type="InterPro" id="IPR008909">
    <property type="entry name" value="DALR_anticod-bd"/>
</dbReference>
<evidence type="ECO:0000256" key="4">
    <source>
        <dbReference type="ARBA" id="ARBA00022741"/>
    </source>
</evidence>
<proteinExistence type="inferred from homology"/>
<dbReference type="Pfam" id="PF05746">
    <property type="entry name" value="DALR_1"/>
    <property type="match status" value="1"/>
</dbReference>
<keyword evidence="7 9" id="KW-0030">Aminoacyl-tRNA synthetase</keyword>
<evidence type="ECO:0000256" key="2">
    <source>
        <dbReference type="ARBA" id="ARBA00012837"/>
    </source>
</evidence>
<evidence type="ECO:0000313" key="12">
    <source>
        <dbReference type="Proteomes" id="UP000015102"/>
    </source>
</evidence>
<dbReference type="HOGENOM" id="CLU_006406_4_1_1"/>
<keyword evidence="4 9" id="KW-0547">Nucleotide-binding</keyword>
<keyword evidence="3 9" id="KW-0436">Ligase</keyword>
<dbReference type="GO" id="GO:0004814">
    <property type="term" value="F:arginine-tRNA ligase activity"/>
    <property type="evidence" value="ECO:0007669"/>
    <property type="project" value="UniProtKB-EC"/>
</dbReference>
<keyword evidence="6 9" id="KW-0648">Protein biosynthesis</keyword>
<dbReference type="InterPro" id="IPR009080">
    <property type="entry name" value="tRNAsynth_Ia_anticodon-bd"/>
</dbReference>
<dbReference type="GO" id="GO:0005524">
    <property type="term" value="F:ATP binding"/>
    <property type="evidence" value="ECO:0007669"/>
    <property type="project" value="UniProtKB-KW"/>
</dbReference>
<dbReference type="SUPFAM" id="SSF52374">
    <property type="entry name" value="Nucleotidylyl transferase"/>
    <property type="match status" value="1"/>
</dbReference>
<dbReference type="FunFam" id="1.10.730.10:FF:000064">
    <property type="entry name" value="Probable arginine--tRNA ligase, cytoplasmic"/>
    <property type="match status" value="1"/>
</dbReference>
<organism evidence="11 12">
    <name type="scientific">Megaselia scalaris</name>
    <name type="common">Humpbacked fly</name>
    <name type="synonym">Phora scalaris</name>
    <dbReference type="NCBI Taxonomy" id="36166"/>
    <lineage>
        <taxon>Eukaryota</taxon>
        <taxon>Metazoa</taxon>
        <taxon>Ecdysozoa</taxon>
        <taxon>Arthropoda</taxon>
        <taxon>Hexapoda</taxon>
        <taxon>Insecta</taxon>
        <taxon>Pterygota</taxon>
        <taxon>Neoptera</taxon>
        <taxon>Endopterygota</taxon>
        <taxon>Diptera</taxon>
        <taxon>Brachycera</taxon>
        <taxon>Muscomorpha</taxon>
        <taxon>Platypezoidea</taxon>
        <taxon>Phoridae</taxon>
        <taxon>Megaseliini</taxon>
        <taxon>Megaselia</taxon>
    </lineage>
</organism>
<keyword evidence="12" id="KW-1185">Reference proteome</keyword>
<dbReference type="STRING" id="36166.T1H072"/>
<dbReference type="InterPro" id="IPR035684">
    <property type="entry name" value="ArgRS_core"/>
</dbReference>
<evidence type="ECO:0000256" key="3">
    <source>
        <dbReference type="ARBA" id="ARBA00022598"/>
    </source>
</evidence>
<reference evidence="11" key="2">
    <citation type="submission" date="2015-06" db="UniProtKB">
        <authorList>
            <consortium name="EnsemblMetazoa"/>
        </authorList>
    </citation>
    <scope>IDENTIFICATION</scope>
</reference>